<keyword evidence="4" id="KW-0812">Transmembrane</keyword>
<evidence type="ECO:0000256" key="1">
    <source>
        <dbReference type="ARBA" id="ARBA00022771"/>
    </source>
</evidence>
<gene>
    <name evidence="6" type="ORF">HF086_010222</name>
</gene>
<dbReference type="PANTHER" id="PTHR22696">
    <property type="entry name" value="E3 UBIQUITIN-PROTEIN LIGASE RNF26"/>
    <property type="match status" value="1"/>
</dbReference>
<evidence type="ECO:0000313" key="7">
    <source>
        <dbReference type="Proteomes" id="UP000814243"/>
    </source>
</evidence>
<dbReference type="Proteomes" id="UP000814243">
    <property type="component" value="Unassembled WGS sequence"/>
</dbReference>
<dbReference type="PANTHER" id="PTHR22696:SF1">
    <property type="entry name" value="E3 UBIQUITIN-PROTEIN LIGASE RNF26"/>
    <property type="match status" value="1"/>
</dbReference>
<dbReference type="AlphaFoldDB" id="A0A922SC16"/>
<dbReference type="Pfam" id="PF13920">
    <property type="entry name" value="zf-C3HC4_3"/>
    <property type="match status" value="1"/>
</dbReference>
<keyword evidence="1 3" id="KW-0479">Metal-binding</keyword>
<dbReference type="GO" id="GO:0016567">
    <property type="term" value="P:protein ubiquitination"/>
    <property type="evidence" value="ECO:0007669"/>
    <property type="project" value="TreeGrafter"/>
</dbReference>
<organism evidence="6 7">
    <name type="scientific">Spodoptera exigua</name>
    <name type="common">Beet armyworm</name>
    <name type="synonym">Noctua fulgens</name>
    <dbReference type="NCBI Taxonomy" id="7107"/>
    <lineage>
        <taxon>Eukaryota</taxon>
        <taxon>Metazoa</taxon>
        <taxon>Ecdysozoa</taxon>
        <taxon>Arthropoda</taxon>
        <taxon>Hexapoda</taxon>
        <taxon>Insecta</taxon>
        <taxon>Pterygota</taxon>
        <taxon>Neoptera</taxon>
        <taxon>Endopterygota</taxon>
        <taxon>Lepidoptera</taxon>
        <taxon>Glossata</taxon>
        <taxon>Ditrysia</taxon>
        <taxon>Noctuoidea</taxon>
        <taxon>Noctuidae</taxon>
        <taxon>Amphipyrinae</taxon>
        <taxon>Spodoptera</taxon>
    </lineage>
</organism>
<reference evidence="6" key="1">
    <citation type="journal article" date="2021" name="G3 (Bethesda)">
        <title>Genome and transcriptome analysis of the beet armyworm Spodoptera exigua reveals targets for pest control. .</title>
        <authorList>
            <person name="Simon S."/>
            <person name="Breeschoten T."/>
            <person name="Jansen H.J."/>
            <person name="Dirks R.P."/>
            <person name="Schranz M.E."/>
            <person name="Ros V.I.D."/>
        </authorList>
    </citation>
    <scope>NUCLEOTIDE SEQUENCE</scope>
    <source>
        <strain evidence="6">TB_SE_WUR_2020</strain>
    </source>
</reference>
<sequence>MISLVAKIINVFATSLQTILLIASFTGKLIVSAGTWISSLIINSIRNIITFFEIVYEDNVAIFTEEIPASVYGVVDAFVNQIIRIQDGVVNIVNEIYLEFNELLSTANWLTRAVGIMISEVLILLKNSVIFIGDTVWLIVTFVPIYLPQLLRAVFKYIGLIIGSFIVDAYMTLLKFTNWLTEVPLQSFMGITSAIIIVRLCIHFREAIINHMTMLYWSLIRNVLYLYYLLFNYFTNSEVGLIAQMAGGQDLGSSDINYYDSSNVDDPGDGADSLCVICQERQKCVLTLPCRHVCLCTDCCRRLYGYQRTCPICRTFIYHTVTVYL</sequence>
<dbReference type="InterPro" id="IPR013083">
    <property type="entry name" value="Znf_RING/FYVE/PHD"/>
</dbReference>
<name>A0A922SC16_SPOEX</name>
<proteinExistence type="predicted"/>
<feature type="transmembrane region" description="Helical" evidence="4">
    <location>
        <begin position="214"/>
        <end position="234"/>
    </location>
</feature>
<dbReference type="GO" id="GO:0006511">
    <property type="term" value="P:ubiquitin-dependent protein catabolic process"/>
    <property type="evidence" value="ECO:0007669"/>
    <property type="project" value="TreeGrafter"/>
</dbReference>
<protein>
    <recommendedName>
        <fullName evidence="5">RING-type domain-containing protein</fullName>
    </recommendedName>
</protein>
<keyword evidence="4" id="KW-0472">Membrane</keyword>
<evidence type="ECO:0000256" key="4">
    <source>
        <dbReference type="SAM" id="Phobius"/>
    </source>
</evidence>
<keyword evidence="1 3" id="KW-0863">Zinc-finger</keyword>
<feature type="domain" description="RING-type" evidence="5">
    <location>
        <begin position="275"/>
        <end position="314"/>
    </location>
</feature>
<accession>A0A922SC16</accession>
<evidence type="ECO:0000259" key="5">
    <source>
        <dbReference type="PROSITE" id="PS50089"/>
    </source>
</evidence>
<feature type="transmembrane region" description="Helical" evidence="4">
    <location>
        <begin position="185"/>
        <end position="202"/>
    </location>
</feature>
<dbReference type="InterPro" id="IPR001841">
    <property type="entry name" value="Znf_RING"/>
</dbReference>
<dbReference type="PROSITE" id="PS50089">
    <property type="entry name" value="ZF_RING_2"/>
    <property type="match status" value="1"/>
</dbReference>
<comment type="caution">
    <text evidence="6">The sequence shown here is derived from an EMBL/GenBank/DDBJ whole genome shotgun (WGS) entry which is preliminary data.</text>
</comment>
<evidence type="ECO:0000313" key="6">
    <source>
        <dbReference type="EMBL" id="KAH9632297.1"/>
    </source>
</evidence>
<dbReference type="Gene3D" id="3.30.40.10">
    <property type="entry name" value="Zinc/RING finger domain, C3HC4 (zinc finger)"/>
    <property type="match status" value="1"/>
</dbReference>
<evidence type="ECO:0000256" key="3">
    <source>
        <dbReference type="PROSITE-ProRule" id="PRU00175"/>
    </source>
</evidence>
<feature type="transmembrane region" description="Helical" evidence="4">
    <location>
        <begin position="154"/>
        <end position="173"/>
    </location>
</feature>
<dbReference type="SUPFAM" id="SSF57850">
    <property type="entry name" value="RING/U-box"/>
    <property type="match status" value="1"/>
</dbReference>
<feature type="transmembrane region" description="Helical" evidence="4">
    <location>
        <begin position="129"/>
        <end position="147"/>
    </location>
</feature>
<keyword evidence="2" id="KW-0862">Zinc</keyword>
<evidence type="ECO:0000256" key="2">
    <source>
        <dbReference type="ARBA" id="ARBA00022833"/>
    </source>
</evidence>
<dbReference type="GO" id="GO:0008270">
    <property type="term" value="F:zinc ion binding"/>
    <property type="evidence" value="ECO:0007669"/>
    <property type="project" value="UniProtKB-KW"/>
</dbReference>
<dbReference type="GO" id="GO:0061630">
    <property type="term" value="F:ubiquitin protein ligase activity"/>
    <property type="evidence" value="ECO:0007669"/>
    <property type="project" value="TreeGrafter"/>
</dbReference>
<feature type="transmembrane region" description="Helical" evidence="4">
    <location>
        <begin position="12"/>
        <end position="37"/>
    </location>
</feature>
<dbReference type="EMBL" id="JACEFF010000715">
    <property type="protein sequence ID" value="KAH9632297.1"/>
    <property type="molecule type" value="Genomic_DNA"/>
</dbReference>
<keyword evidence="4" id="KW-1133">Transmembrane helix</keyword>